<evidence type="ECO:0000313" key="3">
    <source>
        <dbReference type="Proteomes" id="UP001595990"/>
    </source>
</evidence>
<gene>
    <name evidence="2" type="ORF">ACFPEN_14300</name>
</gene>
<organism evidence="2 3">
    <name type="scientific">Streptomyces ehimensis</name>
    <dbReference type="NCBI Taxonomy" id="68195"/>
    <lineage>
        <taxon>Bacteria</taxon>
        <taxon>Bacillati</taxon>
        <taxon>Actinomycetota</taxon>
        <taxon>Actinomycetes</taxon>
        <taxon>Kitasatosporales</taxon>
        <taxon>Streptomycetaceae</taxon>
        <taxon>Streptomyces</taxon>
    </lineage>
</organism>
<feature type="region of interest" description="Disordered" evidence="1">
    <location>
        <begin position="281"/>
        <end position="322"/>
    </location>
</feature>
<protein>
    <submittedName>
        <fullName evidence="2">Uncharacterized protein</fullName>
    </submittedName>
</protein>
<reference evidence="3" key="1">
    <citation type="journal article" date="2019" name="Int. J. Syst. Evol. Microbiol.">
        <title>The Global Catalogue of Microorganisms (GCM) 10K type strain sequencing project: providing services to taxonomists for standard genome sequencing and annotation.</title>
        <authorList>
            <consortium name="The Broad Institute Genomics Platform"/>
            <consortium name="The Broad Institute Genome Sequencing Center for Infectious Disease"/>
            <person name="Wu L."/>
            <person name="Ma J."/>
        </authorList>
    </citation>
    <scope>NUCLEOTIDE SEQUENCE [LARGE SCALE GENOMIC DNA]</scope>
    <source>
        <strain evidence="3">CECT 8064</strain>
    </source>
</reference>
<keyword evidence="3" id="KW-1185">Reference proteome</keyword>
<dbReference type="Proteomes" id="UP001595990">
    <property type="component" value="Unassembled WGS sequence"/>
</dbReference>
<feature type="compositionally biased region" description="Low complexity" evidence="1">
    <location>
        <begin position="290"/>
        <end position="322"/>
    </location>
</feature>
<name>A0ABV9BJA3_9ACTN</name>
<dbReference type="EMBL" id="JBHSFS010000005">
    <property type="protein sequence ID" value="MFC4514115.1"/>
    <property type="molecule type" value="Genomic_DNA"/>
</dbReference>
<accession>A0ABV9BJA3</accession>
<dbReference type="RefSeq" id="WP_417922912.1">
    <property type="nucleotide sequence ID" value="NZ_JBHSFS010000005.1"/>
</dbReference>
<evidence type="ECO:0000256" key="1">
    <source>
        <dbReference type="SAM" id="MobiDB-lite"/>
    </source>
</evidence>
<comment type="caution">
    <text evidence="2">The sequence shown here is derived from an EMBL/GenBank/DDBJ whole genome shotgun (WGS) entry which is preliminary data.</text>
</comment>
<sequence length="322" mass="33716">MPIAIAVTSSDLVLPPPGGPVPEAAVLRPPEEQPLETAVTQAALLLDQCGHLVVLYPDSLPTAYVRRLHTVRSVLESDRVALLPVPLPPLAVGVLARQLRQLSVSDLSPGVLASAARLLTHYIYAGAQLSSVARCDRVDVSIGAHVSSLVPGTRFGVLVNPARRLLRTGPGETPDGPGFATRLTVARSRPRTGTGEDWVTDTLAPGWRVQGVQEILPLPADSRRWWGTPRAVEFAAAIPDPSVLYQLVTSVRREECHWCGLELIGDRCGFCSAPVPRADAATGGVGATGATGDRSAHAHALGPPAAARAPGARHAAPATSGR</sequence>
<proteinExistence type="predicted"/>
<evidence type="ECO:0000313" key="2">
    <source>
        <dbReference type="EMBL" id="MFC4514115.1"/>
    </source>
</evidence>